<accession>A0A917LU05</accession>
<dbReference type="PANTHER" id="PTHR43615:SF1">
    <property type="entry name" value="PPDK_N DOMAIN-CONTAINING PROTEIN"/>
    <property type="match status" value="1"/>
</dbReference>
<dbReference type="PANTHER" id="PTHR43615">
    <property type="entry name" value="PHOSPHOENOLPYRUVATE SYNTHASE-RELATED"/>
    <property type="match status" value="1"/>
</dbReference>
<dbReference type="GO" id="GO:0016301">
    <property type="term" value="F:kinase activity"/>
    <property type="evidence" value="ECO:0007669"/>
    <property type="project" value="InterPro"/>
</dbReference>
<evidence type="ECO:0000259" key="1">
    <source>
        <dbReference type="Pfam" id="PF00391"/>
    </source>
</evidence>
<dbReference type="SUPFAM" id="SSF52009">
    <property type="entry name" value="Phosphohistidine domain"/>
    <property type="match status" value="1"/>
</dbReference>
<dbReference type="Pfam" id="PF00391">
    <property type="entry name" value="PEP-utilizers"/>
    <property type="match status" value="1"/>
</dbReference>
<comment type="caution">
    <text evidence="3">The sequence shown here is derived from an EMBL/GenBank/DDBJ whole genome shotgun (WGS) entry which is preliminary data.</text>
</comment>
<dbReference type="Gene3D" id="3.50.30.10">
    <property type="entry name" value="Phosphohistidine domain"/>
    <property type="match status" value="1"/>
</dbReference>
<reference evidence="3" key="2">
    <citation type="submission" date="2020-09" db="EMBL/GenBank/DDBJ databases">
        <authorList>
            <person name="Sun Q."/>
            <person name="Zhou Y."/>
        </authorList>
    </citation>
    <scope>NUCLEOTIDE SEQUENCE</scope>
    <source>
        <strain evidence="3">CGMCC 1.12187</strain>
    </source>
</reference>
<dbReference type="RefSeq" id="WP_188536880.1">
    <property type="nucleotide sequence ID" value="NZ_BMEQ01000009.1"/>
</dbReference>
<feature type="domain" description="PEP-utilising enzyme mobile" evidence="1">
    <location>
        <begin position="825"/>
        <end position="895"/>
    </location>
</feature>
<evidence type="ECO:0000313" key="3">
    <source>
        <dbReference type="EMBL" id="GGG57763.1"/>
    </source>
</evidence>
<dbReference type="Pfam" id="PF01326">
    <property type="entry name" value="PPDK_N"/>
    <property type="match status" value="1"/>
</dbReference>
<dbReference type="InterPro" id="IPR008279">
    <property type="entry name" value="PEP-util_enz_mobile_dom"/>
</dbReference>
<dbReference type="Gene3D" id="3.30.1490.20">
    <property type="entry name" value="ATP-grasp fold, A domain"/>
    <property type="match status" value="1"/>
</dbReference>
<feature type="domain" description="Pyruvate phosphate dikinase AMP/ATP-binding" evidence="2">
    <location>
        <begin position="39"/>
        <end position="326"/>
    </location>
</feature>
<evidence type="ECO:0000259" key="2">
    <source>
        <dbReference type="Pfam" id="PF01326"/>
    </source>
</evidence>
<dbReference type="GO" id="GO:0005524">
    <property type="term" value="F:ATP binding"/>
    <property type="evidence" value="ECO:0007669"/>
    <property type="project" value="InterPro"/>
</dbReference>
<keyword evidence="4" id="KW-1185">Reference proteome</keyword>
<protein>
    <submittedName>
        <fullName evidence="3">Phosphoenolpyruvate synthase</fullName>
    </submittedName>
</protein>
<sequence>MDSAQPHPALPVGPVVDLAEVGRVALDAEGPGTSEDVLEAVGGKALRLGAMLAAGLPVPPGFCVTTGAYRRAAATAGLERLLASPGTPASRLRAALEAVTVPADVADAVRAAYAALGGTHPVAVRSSATAEDSPEASFAGQQDTYLNVVGEDAVLDAVRRCWASLWTDRAVAYRRDHGIEEGTVGLAVVVQSMVAAEVSGVLFTADPLTGRRGRSVVDAAPGLGEALVSGAVDPDRFVLETATGRVLERVPGGKRTEVRPAPGGGTERVRHASGADRLCLTDEQVRTLAALGARAERLFGTPQDLEWAIEPGGRVLLVQSRPVTTLYPLPEPAGPGDRVYLCASLLQGLTRPLTPMGLSTFQAIADGWLAQDGGADALALRYVQAGLRLFTDVTPLLRSRIGRHLAVRMARAADTRSEAVLRSLMEDPRFAPVRSRTPPNPARLVRGLPQLGATPQVLAALVRPEAAVRRGERAERELRARLVLDGPVTAARRLDLVERMLTREMVPFVMRQLPAPAAGYLWLGLARWLLRPVLAPGELAGVLRGLPRNVTTEMDLRLWRAAVAVGADPESARALAGEHPRDLAARWAEGSLPPVLQQILRDVLAEYGHRAVAEIDIGVPRWSEDPTHVLNVLANYLRLDDPEQAPDVQFARAAERAEALVADLSSRARARGRLRGALAARALRQVRRTAGLREQPKFTMVVVLAELRRQLALVGGELVAAGRIGTPADVFFLDLAEVRAGLGGADLHEPVAARRREYERELRRRHIPRILLSDGTDAEAAVAVAAGSAAGRDLPAGTLRGAPASAGTVTGTARVVLDPAAARLEPGEVLVAPSTDPGWTPLFLTAAALVMEMGGPISHGAVVAREYGIPAVVGVPEATLRIATGDVVTVDGAAGTVVVHTGGSAAP</sequence>
<dbReference type="InterPro" id="IPR051549">
    <property type="entry name" value="PEP_Utilizing_Enz"/>
</dbReference>
<dbReference type="InterPro" id="IPR013815">
    <property type="entry name" value="ATP_grasp_subdomain_1"/>
</dbReference>
<dbReference type="InterPro" id="IPR036637">
    <property type="entry name" value="Phosphohistidine_dom_sf"/>
</dbReference>
<dbReference type="InterPro" id="IPR002192">
    <property type="entry name" value="PPDK_AMP/ATP-bd"/>
</dbReference>
<reference evidence="3" key="1">
    <citation type="journal article" date="2014" name="Int. J. Syst. Evol. Microbiol.">
        <title>Complete genome sequence of Corynebacterium casei LMG S-19264T (=DSM 44701T), isolated from a smear-ripened cheese.</title>
        <authorList>
            <consortium name="US DOE Joint Genome Institute (JGI-PGF)"/>
            <person name="Walter F."/>
            <person name="Albersmeier A."/>
            <person name="Kalinowski J."/>
            <person name="Ruckert C."/>
        </authorList>
    </citation>
    <scope>NUCLEOTIDE SEQUENCE</scope>
    <source>
        <strain evidence="3">CGMCC 1.12187</strain>
    </source>
</reference>
<dbReference type="Gene3D" id="3.30.470.20">
    <property type="entry name" value="ATP-grasp fold, B domain"/>
    <property type="match status" value="1"/>
</dbReference>
<name>A0A917LU05_9MICC</name>
<dbReference type="SUPFAM" id="SSF56059">
    <property type="entry name" value="Glutathione synthetase ATP-binding domain-like"/>
    <property type="match status" value="1"/>
</dbReference>
<proteinExistence type="predicted"/>
<dbReference type="AlphaFoldDB" id="A0A917LU05"/>
<evidence type="ECO:0000313" key="4">
    <source>
        <dbReference type="Proteomes" id="UP000638848"/>
    </source>
</evidence>
<organism evidence="3 4">
    <name type="scientific">Kocuria dechangensis</name>
    <dbReference type="NCBI Taxonomy" id="1176249"/>
    <lineage>
        <taxon>Bacteria</taxon>
        <taxon>Bacillati</taxon>
        <taxon>Actinomycetota</taxon>
        <taxon>Actinomycetes</taxon>
        <taxon>Micrococcales</taxon>
        <taxon>Micrococcaceae</taxon>
        <taxon>Kocuria</taxon>
    </lineage>
</organism>
<dbReference type="EMBL" id="BMEQ01000009">
    <property type="protein sequence ID" value="GGG57763.1"/>
    <property type="molecule type" value="Genomic_DNA"/>
</dbReference>
<gene>
    <name evidence="3" type="ORF">GCM10011374_20670</name>
</gene>
<dbReference type="Proteomes" id="UP000638848">
    <property type="component" value="Unassembled WGS sequence"/>
</dbReference>